<dbReference type="InterPro" id="IPR044926">
    <property type="entry name" value="RGS_subdomain_2"/>
</dbReference>
<evidence type="ECO:0000256" key="1">
    <source>
        <dbReference type="SAM" id="Phobius"/>
    </source>
</evidence>
<feature type="transmembrane region" description="Helical" evidence="1">
    <location>
        <begin position="344"/>
        <end position="367"/>
    </location>
</feature>
<evidence type="ECO:0000259" key="2">
    <source>
        <dbReference type="Pfam" id="PF00615"/>
    </source>
</evidence>
<name>A0A4P9WUH1_9FUNG</name>
<reference evidence="5 6" key="1">
    <citation type="journal article" date="2018" name="Nat. Microbiol.">
        <title>Leveraging single-cell genomics to expand the fungal tree of life.</title>
        <authorList>
            <person name="Ahrendt S.R."/>
            <person name="Quandt C.A."/>
            <person name="Ciobanu D."/>
            <person name="Clum A."/>
            <person name="Salamov A."/>
            <person name="Andreopoulos B."/>
            <person name="Cheng J.F."/>
            <person name="Woyke T."/>
            <person name="Pelin A."/>
            <person name="Henrissat B."/>
            <person name="Reynolds N.K."/>
            <person name="Benny G.L."/>
            <person name="Smith M.E."/>
            <person name="James T.Y."/>
            <person name="Grigoriev I.V."/>
        </authorList>
    </citation>
    <scope>NUCLEOTIDE SEQUENCE [LARGE SCALE GENOMIC DNA]</scope>
    <source>
        <strain evidence="5 6">ATCC 52028</strain>
    </source>
</reference>
<dbReference type="Gene3D" id="1.10.167.10">
    <property type="entry name" value="Regulator of G-protein Signalling 4, domain 2"/>
    <property type="match status" value="1"/>
</dbReference>
<evidence type="ECO:0000313" key="6">
    <source>
        <dbReference type="Proteomes" id="UP000274922"/>
    </source>
</evidence>
<organism evidence="3 5">
    <name type="scientific">Caulochytrium protostelioides</name>
    <dbReference type="NCBI Taxonomy" id="1555241"/>
    <lineage>
        <taxon>Eukaryota</taxon>
        <taxon>Fungi</taxon>
        <taxon>Fungi incertae sedis</taxon>
        <taxon>Chytridiomycota</taxon>
        <taxon>Chytridiomycota incertae sedis</taxon>
        <taxon>Chytridiomycetes</taxon>
        <taxon>Caulochytriales</taxon>
        <taxon>Caulochytriaceae</taxon>
        <taxon>Caulochytrium</taxon>
    </lineage>
</organism>
<dbReference type="InterPro" id="IPR036305">
    <property type="entry name" value="RGS_sf"/>
</dbReference>
<sequence>MAPATSAKADVEPAPKIMATLSMTDLSDLGLAESGIISSSYALSQKSTCAVSPFDMMSGSDLSGRLRTTVHTRSSRGTLTIDATRSAPLLRMPGGLSLTAWFLRKRMHHVNLAHILGGMTSYPLDAASFRDHLLDHEWGAESLDFHGDVSKYAQLYLQVVHAYEAAAGRPPVYVSPLLAPPSTKKTAGETDMHPMARSHMGRDVLKPLTPPATLSTIATTTGTREEVWQRYLELAVACRTHYERIVHTYIAQSASSEVNITSAQRHAILKALSELKAVVAASDDTAAAATHWAMAPAAMERLCPSVFLAAQRHVYHLMEVNSLPRFLAIALTVNISREERSSRWLLLATLVIGWIVYFALCLTLPVFRTHPQYRWIIVLMSFNVACLGASIVFGFCVLYGTAGRVRRYGALVMSLVKPDPAVRTDDRPIGDACVMAAHRSITVAVYTASALVSVIIGIILYFIPANLP</sequence>
<gene>
    <name evidence="3" type="ORF">CAUPRSCDRAFT_11395</name>
    <name evidence="4" type="ORF">CXG81DRAFT_28777</name>
</gene>
<accession>A0A4P9WUH1</accession>
<dbReference type="InterPro" id="IPR016137">
    <property type="entry name" value="RGS"/>
</dbReference>
<dbReference type="EMBL" id="ML009531">
    <property type="protein sequence ID" value="RKO96909.1"/>
    <property type="molecule type" value="Genomic_DNA"/>
</dbReference>
<keyword evidence="1" id="KW-0812">Transmembrane</keyword>
<dbReference type="Pfam" id="PF00615">
    <property type="entry name" value="RGS"/>
    <property type="match status" value="1"/>
</dbReference>
<keyword evidence="1" id="KW-0472">Membrane</keyword>
<proteinExistence type="predicted"/>
<dbReference type="PANTHER" id="PTHR10845:SF192">
    <property type="entry name" value="DOUBLE HIT, ISOFORM B"/>
    <property type="match status" value="1"/>
</dbReference>
<feature type="transmembrane region" description="Helical" evidence="1">
    <location>
        <begin position="373"/>
        <end position="399"/>
    </location>
</feature>
<evidence type="ECO:0000313" key="3">
    <source>
        <dbReference type="EMBL" id="RKO96909.1"/>
    </source>
</evidence>
<evidence type="ECO:0000313" key="5">
    <source>
        <dbReference type="Proteomes" id="UP000268535"/>
    </source>
</evidence>
<protein>
    <recommendedName>
        <fullName evidence="2">RGS domain-containing protein</fullName>
    </recommendedName>
</protein>
<evidence type="ECO:0000313" key="4">
    <source>
        <dbReference type="EMBL" id="RKO98386.1"/>
    </source>
</evidence>
<dbReference type="PANTHER" id="PTHR10845">
    <property type="entry name" value="REGULATOR OF G PROTEIN SIGNALING"/>
    <property type="match status" value="1"/>
</dbReference>
<keyword evidence="6" id="KW-1185">Reference proteome</keyword>
<feature type="transmembrane region" description="Helical" evidence="1">
    <location>
        <begin position="443"/>
        <end position="463"/>
    </location>
</feature>
<reference evidence="3" key="3">
    <citation type="submission" date="2018-08" db="EMBL/GenBank/DDBJ databases">
        <title>Leveraging single-cell genomics to expand the Fungal Tree of Life.</title>
        <authorList>
            <consortium name="DOE Joint Genome Institute"/>
            <person name="Ahrendt S.R."/>
            <person name="Quandt C.A."/>
            <person name="Ciobanu D."/>
            <person name="Clum A."/>
            <person name="Salamov A."/>
            <person name="Andreopoulos B."/>
            <person name="Cheng J.-F."/>
            <person name="Woyke T."/>
            <person name="Pelin A."/>
            <person name="Henrissat B."/>
            <person name="Reynolds N."/>
            <person name="Benny G.L."/>
            <person name="Smith M.E."/>
            <person name="James T.Y."/>
            <person name="Grigoriev I.V."/>
        </authorList>
    </citation>
    <scope>NUCLEOTIDE SEQUENCE</scope>
    <source>
        <strain evidence="3">ATCC 52028</strain>
    </source>
</reference>
<dbReference type="SUPFAM" id="SSF48097">
    <property type="entry name" value="Regulator of G-protein signaling, RGS"/>
    <property type="match status" value="1"/>
</dbReference>
<dbReference type="Proteomes" id="UP000274922">
    <property type="component" value="Unassembled WGS sequence"/>
</dbReference>
<dbReference type="EMBL" id="ML014458">
    <property type="protein sequence ID" value="RKO98386.1"/>
    <property type="molecule type" value="Genomic_DNA"/>
</dbReference>
<keyword evidence="1" id="KW-1133">Transmembrane helix</keyword>
<reference evidence="4" key="2">
    <citation type="submission" date="2018-04" db="EMBL/GenBank/DDBJ databases">
        <title>Leveraging single-cell genomics to expand the Fungal Tree of Life.</title>
        <authorList>
            <consortium name="DOE Joint Genome Institute"/>
            <person name="Ahrendt S.R."/>
            <person name="Quandt C.A."/>
            <person name="Ciobanu D."/>
            <person name="Clum A."/>
            <person name="Salamov A."/>
            <person name="Andreopoulos B."/>
            <person name="Cheng J.-F."/>
            <person name="Woyke T."/>
            <person name="Pelin A."/>
            <person name="Henrissat B."/>
            <person name="Benny G.L."/>
            <person name="Smith M.E."/>
            <person name="James T.Y."/>
            <person name="Grigoriev I.V."/>
        </authorList>
    </citation>
    <scope>NUCLEOTIDE SEQUENCE</scope>
    <source>
        <strain evidence="4">ATCC 52028</strain>
    </source>
</reference>
<dbReference type="AlphaFoldDB" id="A0A4P9WUH1"/>
<dbReference type="Proteomes" id="UP000268535">
    <property type="component" value="Unassembled WGS sequence"/>
</dbReference>
<feature type="domain" description="RGS" evidence="2">
    <location>
        <begin position="240"/>
        <end position="328"/>
    </location>
</feature>